<feature type="modified residue" description="4-aspartylphosphate" evidence="1">
    <location>
        <position position="61"/>
    </location>
</feature>
<keyword evidence="4" id="KW-1185">Reference proteome</keyword>
<protein>
    <submittedName>
        <fullName evidence="3">Two-component system response regulator</fullName>
    </submittedName>
</protein>
<reference evidence="3 4" key="1">
    <citation type="submission" date="2018-01" db="EMBL/GenBank/DDBJ databases">
        <title>Whole genome analyses suggest that Burkholderia sensu lato contains two further novel genera in the rhizoxinica-symbiotica group Mycetohabitans gen. nov., and Trinickia gen. nov.: implications for the evolution of diazotrophy and nodulation in the Burkholderiaceae.</title>
        <authorList>
            <person name="Estrada-de los Santos P."/>
            <person name="Palmer M."/>
            <person name="Chavez-Ramirez B."/>
            <person name="Beukes C."/>
            <person name="Steenkamp E.T."/>
            <person name="Hirsch A.M."/>
            <person name="Manyaka P."/>
            <person name="Maluk M."/>
            <person name="Lafos M."/>
            <person name="Crook M."/>
            <person name="Gross E."/>
            <person name="Simon M.F."/>
            <person name="Bueno dos Reis Junior F."/>
            <person name="Poole P.S."/>
            <person name="Venter S.N."/>
            <person name="James E.K."/>
        </authorList>
    </citation>
    <scope>NUCLEOTIDE SEQUENCE [LARGE SCALE GENOMIC DNA]</scope>
    <source>
        <strain evidence="3 4">GP25-8</strain>
    </source>
</reference>
<dbReference type="Pfam" id="PF00072">
    <property type="entry name" value="Response_reg"/>
    <property type="match status" value="1"/>
</dbReference>
<accession>A0A2N7VR04</accession>
<evidence type="ECO:0000256" key="1">
    <source>
        <dbReference type="PROSITE-ProRule" id="PRU00169"/>
    </source>
</evidence>
<dbReference type="AlphaFoldDB" id="A0A2N7VR04"/>
<dbReference type="GO" id="GO:0000160">
    <property type="term" value="P:phosphorelay signal transduction system"/>
    <property type="evidence" value="ECO:0007669"/>
    <property type="project" value="InterPro"/>
</dbReference>
<organism evidence="3 4">
    <name type="scientific">Trinickia soli</name>
    <dbReference type="NCBI Taxonomy" id="380675"/>
    <lineage>
        <taxon>Bacteria</taxon>
        <taxon>Pseudomonadati</taxon>
        <taxon>Pseudomonadota</taxon>
        <taxon>Betaproteobacteria</taxon>
        <taxon>Burkholderiales</taxon>
        <taxon>Burkholderiaceae</taxon>
        <taxon>Trinickia</taxon>
    </lineage>
</organism>
<dbReference type="PANTHER" id="PTHR45566:SF2">
    <property type="entry name" value="NARL SUBFAMILY"/>
    <property type="match status" value="1"/>
</dbReference>
<dbReference type="PANTHER" id="PTHR45566">
    <property type="entry name" value="HTH-TYPE TRANSCRIPTIONAL REGULATOR YHJB-RELATED"/>
    <property type="match status" value="1"/>
</dbReference>
<evidence type="ECO:0000313" key="4">
    <source>
        <dbReference type="Proteomes" id="UP000235347"/>
    </source>
</evidence>
<dbReference type="Gene3D" id="3.40.50.2300">
    <property type="match status" value="1"/>
</dbReference>
<keyword evidence="1" id="KW-0597">Phosphoprotein</keyword>
<evidence type="ECO:0000313" key="3">
    <source>
        <dbReference type="EMBL" id="PMS19584.1"/>
    </source>
</evidence>
<name>A0A2N7VR04_9BURK</name>
<proteinExistence type="predicted"/>
<dbReference type="EMBL" id="PNYB01000021">
    <property type="protein sequence ID" value="PMS19584.1"/>
    <property type="molecule type" value="Genomic_DNA"/>
</dbReference>
<gene>
    <name evidence="3" type="ORF">C0Z19_21375</name>
</gene>
<feature type="domain" description="Response regulatory" evidence="2">
    <location>
        <begin position="10"/>
        <end position="126"/>
    </location>
</feature>
<dbReference type="InterPro" id="IPR051015">
    <property type="entry name" value="EvgA-like"/>
</dbReference>
<dbReference type="RefSeq" id="WP_102611833.1">
    <property type="nucleotide sequence ID" value="NZ_CADIKD010000018.1"/>
</dbReference>
<dbReference type="InterPro" id="IPR011006">
    <property type="entry name" value="CheY-like_superfamily"/>
</dbReference>
<dbReference type="InterPro" id="IPR001789">
    <property type="entry name" value="Sig_transdc_resp-reg_receiver"/>
</dbReference>
<sequence>MKTSLPSPLKVFVVDESTLVRDRLTRHIGPDGAACIVGEAEDVETALKGIADTDAEAVVLDLRLIDSNGMDLLHALRGRTDPIVTIVLTNYASPVFREASVVAGADYFFDKTTEFDLAMETIARLAREKQHGTNGA</sequence>
<dbReference type="Proteomes" id="UP000235347">
    <property type="component" value="Unassembled WGS sequence"/>
</dbReference>
<dbReference type="PROSITE" id="PS50110">
    <property type="entry name" value="RESPONSE_REGULATORY"/>
    <property type="match status" value="1"/>
</dbReference>
<comment type="caution">
    <text evidence="3">The sequence shown here is derived from an EMBL/GenBank/DDBJ whole genome shotgun (WGS) entry which is preliminary data.</text>
</comment>
<dbReference type="SMART" id="SM00448">
    <property type="entry name" value="REC"/>
    <property type="match status" value="1"/>
</dbReference>
<evidence type="ECO:0000259" key="2">
    <source>
        <dbReference type="PROSITE" id="PS50110"/>
    </source>
</evidence>
<dbReference type="SUPFAM" id="SSF52172">
    <property type="entry name" value="CheY-like"/>
    <property type="match status" value="1"/>
</dbReference>